<dbReference type="Pfam" id="PF01227">
    <property type="entry name" value="GTP_cyclohydroI"/>
    <property type="match status" value="2"/>
</dbReference>
<keyword evidence="8" id="KW-0547">Nucleotide-binding</keyword>
<keyword evidence="9" id="KW-0378">Hydrolase</keyword>
<evidence type="ECO:0000256" key="11">
    <source>
        <dbReference type="ARBA" id="ARBA00023007"/>
    </source>
</evidence>
<dbReference type="AlphaFoldDB" id="A0A8J5VPZ8"/>
<dbReference type="InterPro" id="IPR020602">
    <property type="entry name" value="GTP_CycHdrlase_I_dom"/>
</dbReference>
<reference evidence="16" key="2">
    <citation type="submission" date="2021-02" db="EMBL/GenBank/DDBJ databases">
        <authorList>
            <person name="Kimball J.A."/>
            <person name="Haas M.W."/>
            <person name="Macchietto M."/>
            <person name="Kono T."/>
            <person name="Duquette J."/>
            <person name="Shao M."/>
        </authorList>
    </citation>
    <scope>NUCLEOTIDE SEQUENCE</scope>
    <source>
        <tissue evidence="16">Fresh leaf tissue</tissue>
    </source>
</reference>
<keyword evidence="12" id="KW-0342">GTP-binding</keyword>
<evidence type="ECO:0000313" key="16">
    <source>
        <dbReference type="EMBL" id="KAG8066571.1"/>
    </source>
</evidence>
<dbReference type="FunFam" id="3.30.1130.10:FF:000007">
    <property type="entry name" value="GTP cyclohydrolase 1"/>
    <property type="match status" value="1"/>
</dbReference>
<keyword evidence="10" id="KW-0862">Zinc</keyword>
<evidence type="ECO:0000259" key="15">
    <source>
        <dbReference type="Pfam" id="PF01227"/>
    </source>
</evidence>
<keyword evidence="17" id="KW-1185">Reference proteome</keyword>
<sequence length="482" mass="52411">MGALGEAHLSATAVVAACDYYEEEEEEEEEHDVVEAPVDAMEPAVRALLLGLGEDARREGLRRTPKRVAKAFRDGTRGYKQKVKDIIQGALFPEVGVDKRTGSAGGTGGQVVVRDIDLFSYCESCLLPFSIQCHVGYVPSGGRVVGLSKLSRVADVFAKRLQNPQRLANEVCRALHASIQPAGVAVALQCRHIPLPENLKCETLQGWISTSHSSCSGIFEGENSSFWNDFSMLIKLRGIDMERVSHSASISWCPLRSCEVPICNGHGKKATINGAISPKSVPAPSNMVSAVSSMLLSLGEDPSRKELLGTPLRYVQWLMKFRACNLDVKLNGFKLNNFSVCECPAGDAIDHRAIHSELHLPFCAQCEHHLLPFYGVVHIGYFSSGDGGMIDRSHFQALVHFFGCKLQVQERMTRQIAEAVYSASRGGAIVVVEANHICMVSRGVEKLRSSTATIAVLGQFLTDPSAKAHFLHNILDATGLAI</sequence>
<evidence type="ECO:0000256" key="9">
    <source>
        <dbReference type="ARBA" id="ARBA00022801"/>
    </source>
</evidence>
<dbReference type="FunFam" id="1.10.286.10:FF:000006">
    <property type="entry name" value="GTP cyclohydrolase 1"/>
    <property type="match status" value="1"/>
</dbReference>
<organism evidence="16 17">
    <name type="scientific">Zizania palustris</name>
    <name type="common">Northern wild rice</name>
    <dbReference type="NCBI Taxonomy" id="103762"/>
    <lineage>
        <taxon>Eukaryota</taxon>
        <taxon>Viridiplantae</taxon>
        <taxon>Streptophyta</taxon>
        <taxon>Embryophyta</taxon>
        <taxon>Tracheophyta</taxon>
        <taxon>Spermatophyta</taxon>
        <taxon>Magnoliopsida</taxon>
        <taxon>Liliopsida</taxon>
        <taxon>Poales</taxon>
        <taxon>Poaceae</taxon>
        <taxon>BOP clade</taxon>
        <taxon>Oryzoideae</taxon>
        <taxon>Oryzeae</taxon>
        <taxon>Zizaniinae</taxon>
        <taxon>Zizania</taxon>
    </lineage>
</organism>
<comment type="catalytic activity">
    <reaction evidence="1">
        <text>GTP + H2O = 7,8-dihydroneopterin 3'-triphosphate + formate + H(+)</text>
        <dbReference type="Rhea" id="RHEA:17473"/>
        <dbReference type="ChEBI" id="CHEBI:15377"/>
        <dbReference type="ChEBI" id="CHEBI:15378"/>
        <dbReference type="ChEBI" id="CHEBI:15740"/>
        <dbReference type="ChEBI" id="CHEBI:37565"/>
        <dbReference type="ChEBI" id="CHEBI:58462"/>
        <dbReference type="EC" id="3.5.4.16"/>
    </reaction>
</comment>
<evidence type="ECO:0000256" key="4">
    <source>
        <dbReference type="ARBA" id="ARBA00011738"/>
    </source>
</evidence>
<comment type="similarity">
    <text evidence="3">Belongs to the GTP cyclohydrolase I family.</text>
</comment>
<dbReference type="InterPro" id="IPR001474">
    <property type="entry name" value="GTP_CycHdrlase_I"/>
</dbReference>
<dbReference type="GO" id="GO:0005525">
    <property type="term" value="F:GTP binding"/>
    <property type="evidence" value="ECO:0007669"/>
    <property type="project" value="UniProtKB-KW"/>
</dbReference>
<dbReference type="GO" id="GO:0046656">
    <property type="term" value="P:folic acid biosynthetic process"/>
    <property type="evidence" value="ECO:0007669"/>
    <property type="project" value="UniProtKB-ARBA"/>
</dbReference>
<evidence type="ECO:0000256" key="7">
    <source>
        <dbReference type="ARBA" id="ARBA00022723"/>
    </source>
</evidence>
<dbReference type="GO" id="GO:0008270">
    <property type="term" value="F:zinc ion binding"/>
    <property type="evidence" value="ECO:0007669"/>
    <property type="project" value="TreeGrafter"/>
</dbReference>
<evidence type="ECO:0000256" key="10">
    <source>
        <dbReference type="ARBA" id="ARBA00022833"/>
    </source>
</evidence>
<comment type="subunit">
    <text evidence="4">Homodimer.</text>
</comment>
<protein>
    <recommendedName>
        <fullName evidence="6">GTP cyclohydrolase 1</fullName>
        <ecNumber evidence="5">3.5.4.16</ecNumber>
    </recommendedName>
    <alternativeName>
        <fullName evidence="13">GTP cyclohydrolase I</fullName>
    </alternativeName>
</protein>
<dbReference type="EC" id="3.5.4.16" evidence="5"/>
<evidence type="ECO:0000256" key="1">
    <source>
        <dbReference type="ARBA" id="ARBA00001052"/>
    </source>
</evidence>
<evidence type="ECO:0000256" key="6">
    <source>
        <dbReference type="ARBA" id="ARBA00017272"/>
    </source>
</evidence>
<accession>A0A8J5VPZ8</accession>
<gene>
    <name evidence="16" type="ORF">GUJ93_ZPchr0004g40222</name>
</gene>
<evidence type="ECO:0000256" key="5">
    <source>
        <dbReference type="ARBA" id="ARBA00012715"/>
    </source>
</evidence>
<comment type="function">
    <text evidence="14">GTP cyclohydrolase 1 is the first enzyme in the biosynthetic pathway leading to folic acid.</text>
</comment>
<name>A0A8J5VPZ8_ZIZPA</name>
<evidence type="ECO:0000256" key="8">
    <source>
        <dbReference type="ARBA" id="ARBA00022741"/>
    </source>
</evidence>
<dbReference type="EMBL" id="JAAALK010000285">
    <property type="protein sequence ID" value="KAG8066571.1"/>
    <property type="molecule type" value="Genomic_DNA"/>
</dbReference>
<keyword evidence="11" id="KW-0783">Tetrahydrobiopterin biosynthesis</keyword>
<evidence type="ECO:0000256" key="12">
    <source>
        <dbReference type="ARBA" id="ARBA00023134"/>
    </source>
</evidence>
<comment type="pathway">
    <text evidence="2">Cofactor biosynthesis; 7,8-dihydroneopterin triphosphate biosynthesis; 7,8-dihydroneopterin triphosphate from GTP: step 1/1.</text>
</comment>
<evidence type="ECO:0000256" key="13">
    <source>
        <dbReference type="ARBA" id="ARBA00030854"/>
    </source>
</evidence>
<comment type="caution">
    <text evidence="16">The sequence shown here is derived from an EMBL/GenBank/DDBJ whole genome shotgun (WGS) entry which is preliminary data.</text>
</comment>
<evidence type="ECO:0000256" key="3">
    <source>
        <dbReference type="ARBA" id="ARBA00008085"/>
    </source>
</evidence>
<evidence type="ECO:0000256" key="2">
    <source>
        <dbReference type="ARBA" id="ARBA00005080"/>
    </source>
</evidence>
<evidence type="ECO:0000313" key="17">
    <source>
        <dbReference type="Proteomes" id="UP000729402"/>
    </source>
</evidence>
<dbReference type="PANTHER" id="PTHR11109">
    <property type="entry name" value="GTP CYCLOHYDROLASE I"/>
    <property type="match status" value="1"/>
</dbReference>
<dbReference type="GO" id="GO:0005737">
    <property type="term" value="C:cytoplasm"/>
    <property type="evidence" value="ECO:0007669"/>
    <property type="project" value="TreeGrafter"/>
</dbReference>
<dbReference type="GO" id="GO:0046654">
    <property type="term" value="P:tetrahydrofolate biosynthetic process"/>
    <property type="evidence" value="ECO:0007669"/>
    <property type="project" value="InterPro"/>
</dbReference>
<keyword evidence="7" id="KW-0479">Metal-binding</keyword>
<dbReference type="OrthoDB" id="4966at2759"/>
<dbReference type="PANTHER" id="PTHR11109:SF7">
    <property type="entry name" value="GTP CYCLOHYDROLASE 1"/>
    <property type="match status" value="1"/>
</dbReference>
<proteinExistence type="inferred from homology"/>
<dbReference type="FunFam" id="3.30.1130.10:FF:000008">
    <property type="entry name" value="GTP cyclohydrolase 1"/>
    <property type="match status" value="1"/>
</dbReference>
<reference evidence="16" key="1">
    <citation type="journal article" date="2021" name="bioRxiv">
        <title>Whole Genome Assembly and Annotation of Northern Wild Rice, Zizania palustris L., Supports a Whole Genome Duplication in the Zizania Genus.</title>
        <authorList>
            <person name="Haas M."/>
            <person name="Kono T."/>
            <person name="Macchietto M."/>
            <person name="Millas R."/>
            <person name="McGilp L."/>
            <person name="Shao M."/>
            <person name="Duquette J."/>
            <person name="Hirsch C.N."/>
            <person name="Kimball J."/>
        </authorList>
    </citation>
    <scope>NUCLEOTIDE SEQUENCE</scope>
    <source>
        <tissue evidence="16">Fresh leaf tissue</tissue>
    </source>
</reference>
<dbReference type="GO" id="GO:0006729">
    <property type="term" value="P:tetrahydrobiopterin biosynthetic process"/>
    <property type="evidence" value="ECO:0007669"/>
    <property type="project" value="UniProtKB-KW"/>
</dbReference>
<feature type="domain" description="GTP cyclohydrolase I" evidence="15">
    <location>
        <begin position="42"/>
        <end position="193"/>
    </location>
</feature>
<dbReference type="Proteomes" id="UP000729402">
    <property type="component" value="Unassembled WGS sequence"/>
</dbReference>
<evidence type="ECO:0000256" key="14">
    <source>
        <dbReference type="ARBA" id="ARBA00055676"/>
    </source>
</evidence>
<dbReference type="GO" id="GO:0003934">
    <property type="term" value="F:GTP cyclohydrolase I activity"/>
    <property type="evidence" value="ECO:0007669"/>
    <property type="project" value="UniProtKB-EC"/>
</dbReference>
<feature type="domain" description="GTP cyclohydrolase I" evidence="15">
    <location>
        <begin position="289"/>
        <end position="474"/>
    </location>
</feature>